<dbReference type="Proteomes" id="UP000198406">
    <property type="component" value="Unassembled WGS sequence"/>
</dbReference>
<feature type="compositionally biased region" description="Polar residues" evidence="1">
    <location>
        <begin position="280"/>
        <end position="292"/>
    </location>
</feature>
<comment type="caution">
    <text evidence="3">The sequence shown here is derived from an EMBL/GenBank/DDBJ whole genome shotgun (WGS) entry which is preliminary data.</text>
</comment>
<dbReference type="EMBL" id="BDSP01000032">
    <property type="protein sequence ID" value="GAX11037.1"/>
    <property type="molecule type" value="Genomic_DNA"/>
</dbReference>
<feature type="region of interest" description="Disordered" evidence="1">
    <location>
        <begin position="261"/>
        <end position="299"/>
    </location>
</feature>
<sequence length="299" mass="32772">MAPGFPLAGDDSGNNDEWTTNLRLVADFKKANGHSNVPRIGATEKLGKWVLEQRLRATELLDLLYDGVPVDGRSRDKPKYPNGTRMRKLFYSNTEPGKAGEYGGTVVQFDTVEEEGGGAVRAYMIHYDDGDREHMTTGELDKYVDPPKTKKSERSEEKGNLSKKLSKPKSVRFDDPNSKGAAKTVGASAQVPGSAKENNAVPSKSSKTFRDEEKENWSKQSKRRGTLDTDATGKVVGVLDTIPENTTARLERAHCVSSVSAVAPNTTPLKRKKKSKRSQENMVLSNRSNGQDASVEDPS</sequence>
<organism evidence="3 4">
    <name type="scientific">Fistulifera solaris</name>
    <name type="common">Oleaginous diatom</name>
    <dbReference type="NCBI Taxonomy" id="1519565"/>
    <lineage>
        <taxon>Eukaryota</taxon>
        <taxon>Sar</taxon>
        <taxon>Stramenopiles</taxon>
        <taxon>Ochrophyta</taxon>
        <taxon>Bacillariophyta</taxon>
        <taxon>Bacillariophyceae</taxon>
        <taxon>Bacillariophycidae</taxon>
        <taxon>Naviculales</taxon>
        <taxon>Naviculaceae</taxon>
        <taxon>Fistulifera</taxon>
    </lineage>
</organism>
<feature type="compositionally biased region" description="Basic and acidic residues" evidence="1">
    <location>
        <begin position="208"/>
        <end position="217"/>
    </location>
</feature>
<evidence type="ECO:0000259" key="2">
    <source>
        <dbReference type="Pfam" id="PF03457"/>
    </source>
</evidence>
<keyword evidence="4" id="KW-1185">Reference proteome</keyword>
<proteinExistence type="predicted"/>
<reference evidence="3 4" key="1">
    <citation type="journal article" date="2015" name="Plant Cell">
        <title>Oil accumulation by the oleaginous diatom Fistulifera solaris as revealed by the genome and transcriptome.</title>
        <authorList>
            <person name="Tanaka T."/>
            <person name="Maeda Y."/>
            <person name="Veluchamy A."/>
            <person name="Tanaka M."/>
            <person name="Abida H."/>
            <person name="Marechal E."/>
            <person name="Bowler C."/>
            <person name="Muto M."/>
            <person name="Sunaga Y."/>
            <person name="Tanaka M."/>
            <person name="Yoshino T."/>
            <person name="Taniguchi T."/>
            <person name="Fukuda Y."/>
            <person name="Nemoto M."/>
            <person name="Matsumoto M."/>
            <person name="Wong P.S."/>
            <person name="Aburatani S."/>
            <person name="Fujibuchi W."/>
        </authorList>
    </citation>
    <scope>NUCLEOTIDE SEQUENCE [LARGE SCALE GENOMIC DNA]</scope>
    <source>
        <strain evidence="3 4">JPCC DA0580</strain>
    </source>
</reference>
<evidence type="ECO:0000256" key="1">
    <source>
        <dbReference type="SAM" id="MobiDB-lite"/>
    </source>
</evidence>
<dbReference type="InParanoid" id="A0A1Z5JAM2"/>
<protein>
    <recommendedName>
        <fullName evidence="2">Helicase-associated domain-containing protein</fullName>
    </recommendedName>
</protein>
<gene>
    <name evidence="3" type="ORF">FisN_2Lh566</name>
</gene>
<feature type="region of interest" description="Disordered" evidence="1">
    <location>
        <begin position="132"/>
        <end position="233"/>
    </location>
</feature>
<dbReference type="AlphaFoldDB" id="A0A1Z5JAM2"/>
<evidence type="ECO:0000313" key="3">
    <source>
        <dbReference type="EMBL" id="GAX11037.1"/>
    </source>
</evidence>
<name>A0A1Z5JAM2_FISSO</name>
<dbReference type="InterPro" id="IPR005114">
    <property type="entry name" value="Helicase_assoc"/>
</dbReference>
<dbReference type="Pfam" id="PF03457">
    <property type="entry name" value="HA"/>
    <property type="match status" value="1"/>
</dbReference>
<feature type="compositionally biased region" description="Polar residues" evidence="1">
    <location>
        <begin position="196"/>
        <end position="206"/>
    </location>
</feature>
<evidence type="ECO:0000313" key="4">
    <source>
        <dbReference type="Proteomes" id="UP000198406"/>
    </source>
</evidence>
<feature type="domain" description="Helicase-associated" evidence="2">
    <location>
        <begin position="16"/>
        <end position="57"/>
    </location>
</feature>
<accession>A0A1Z5JAM2</accession>
<feature type="compositionally biased region" description="Basic and acidic residues" evidence="1">
    <location>
        <begin position="132"/>
        <end position="160"/>
    </location>
</feature>